<dbReference type="RefSeq" id="XP_022628876.1">
    <property type="nucleotide sequence ID" value="XM_022771698.1"/>
</dbReference>
<dbReference type="Pfam" id="PF00674">
    <property type="entry name" value="DUP"/>
    <property type="match status" value="2"/>
</dbReference>
<protein>
    <submittedName>
        <fullName evidence="2">LALA0S06e00584g1_1</fullName>
    </submittedName>
</protein>
<dbReference type="HOGENOM" id="CLU_053558_0_0_1"/>
<dbReference type="EMBL" id="LN736365">
    <property type="protein sequence ID" value="CEP62652.1"/>
    <property type="molecule type" value="Genomic_DNA"/>
</dbReference>
<dbReference type="GeneID" id="34686122"/>
<feature type="transmembrane region" description="Helical" evidence="1">
    <location>
        <begin position="40"/>
        <end position="60"/>
    </location>
</feature>
<evidence type="ECO:0000256" key="1">
    <source>
        <dbReference type="SAM" id="Phobius"/>
    </source>
</evidence>
<keyword evidence="1" id="KW-1133">Transmembrane helix</keyword>
<name>A0A0C7NAX6_9SACH</name>
<proteinExistence type="predicted"/>
<accession>A0A0C7NAX6</accession>
<reference evidence="2 3" key="1">
    <citation type="submission" date="2014-12" db="EMBL/GenBank/DDBJ databases">
        <authorList>
            <person name="Neuveglise Cecile"/>
        </authorList>
    </citation>
    <scope>NUCLEOTIDE SEQUENCE [LARGE SCALE GENOMIC DNA]</scope>
    <source>
        <strain evidence="2 3">CBS 12615</strain>
    </source>
</reference>
<feature type="transmembrane region" description="Helical" evidence="1">
    <location>
        <begin position="98"/>
        <end position="118"/>
    </location>
</feature>
<keyword evidence="1" id="KW-0472">Membrane</keyword>
<evidence type="ECO:0000313" key="2">
    <source>
        <dbReference type="EMBL" id="CEP62652.1"/>
    </source>
</evidence>
<dbReference type="OrthoDB" id="4036472at2759"/>
<organism evidence="2 3">
    <name type="scientific">Lachancea lanzarotensis</name>
    <dbReference type="NCBI Taxonomy" id="1245769"/>
    <lineage>
        <taxon>Eukaryota</taxon>
        <taxon>Fungi</taxon>
        <taxon>Dikarya</taxon>
        <taxon>Ascomycota</taxon>
        <taxon>Saccharomycotina</taxon>
        <taxon>Saccharomycetes</taxon>
        <taxon>Saccharomycetales</taxon>
        <taxon>Saccharomycetaceae</taxon>
        <taxon>Lachancea</taxon>
    </lineage>
</organism>
<evidence type="ECO:0000313" key="3">
    <source>
        <dbReference type="Proteomes" id="UP000054304"/>
    </source>
</evidence>
<gene>
    <name evidence="2" type="ORF">LALA0_S06e00584g</name>
</gene>
<sequence>MGVLHFSFFRPFCLRKEITRKKYSDFVTCRSSSALMFSIYIYKFLGKLMVTIYPGIYLNIGHSAMVQISFAPSLDCPQLSPELFTSYLSWRLHNLVKASYLFVWLFATACFSLAAAIISKEMGNWFSETAKVCVFLSLAALFKSIPFWKTAKLVPELYPQLAKEVAELGPNYSPKDWDLLAQHANEFLFKEGLWHSKLYFYDGEECLHCFRCSVYLPTVRTASEKRNGQLALAAQIYEKSLGNYWNAWEAAENTQVEAPRQYLPKDRYRFSILYDWAYGAKHISYFPLLWMLCSLWSGRKNDSRTVDLSTFGGLVVVFYTICMFWERPSAKEFPLTPIQILKFLKLVAELKPGQSDMEWDGVARKMNAFLNETGGLRIINYFFDGKECRAKFQLIMAKVIPNSGIEKSSFPELIKFASEFKTI</sequence>
<dbReference type="Proteomes" id="UP000054304">
    <property type="component" value="Unassembled WGS sequence"/>
</dbReference>
<dbReference type="InterPro" id="IPR001142">
    <property type="entry name" value="DUP/COS"/>
</dbReference>
<dbReference type="AlphaFoldDB" id="A0A0C7NAX6"/>
<keyword evidence="1" id="KW-0812">Transmembrane</keyword>
<keyword evidence="3" id="KW-1185">Reference proteome</keyword>